<dbReference type="Gene3D" id="3.40.50.300">
    <property type="entry name" value="P-loop containing nucleotide triphosphate hydrolases"/>
    <property type="match status" value="2"/>
</dbReference>
<evidence type="ECO:0000256" key="4">
    <source>
        <dbReference type="SAM" id="Coils"/>
    </source>
</evidence>
<evidence type="ECO:0000313" key="6">
    <source>
        <dbReference type="EMBL" id="MCP1335656.1"/>
    </source>
</evidence>
<keyword evidence="2" id="KW-0547">Nucleotide-binding</keyword>
<keyword evidence="4" id="KW-0175">Coiled coil</keyword>
<dbReference type="Pfam" id="PF12848">
    <property type="entry name" value="ABC_tran_Xtn"/>
    <property type="match status" value="1"/>
</dbReference>
<dbReference type="PROSITE" id="PS50893">
    <property type="entry name" value="ABC_TRANSPORTER_2"/>
    <property type="match status" value="2"/>
</dbReference>
<dbReference type="GO" id="GO:0016887">
    <property type="term" value="F:ATP hydrolysis activity"/>
    <property type="evidence" value="ECO:0007669"/>
    <property type="project" value="InterPro"/>
</dbReference>
<evidence type="ECO:0000313" key="7">
    <source>
        <dbReference type="Proteomes" id="UP001055804"/>
    </source>
</evidence>
<evidence type="ECO:0000256" key="1">
    <source>
        <dbReference type="ARBA" id="ARBA00022737"/>
    </source>
</evidence>
<protein>
    <submittedName>
        <fullName evidence="6">ATP-binding cassette domain-containing protein</fullName>
    </submittedName>
</protein>
<dbReference type="InterPro" id="IPR032781">
    <property type="entry name" value="ABC_tran_Xtn"/>
</dbReference>
<evidence type="ECO:0000256" key="3">
    <source>
        <dbReference type="ARBA" id="ARBA00022840"/>
    </source>
</evidence>
<proteinExistence type="predicted"/>
<dbReference type="FunFam" id="3.40.50.300:FF:000011">
    <property type="entry name" value="Putative ABC transporter ATP-binding component"/>
    <property type="match status" value="1"/>
</dbReference>
<accession>A0A9J6PCX7</accession>
<gene>
    <name evidence="6" type="ORF">NJQ99_04470</name>
</gene>
<dbReference type="Proteomes" id="UP001055804">
    <property type="component" value="Unassembled WGS sequence"/>
</dbReference>
<sequence length="632" mass="67873">MLTFDHLHLRLGDRVLFEDASLTIPAGHRVGVIGRNGAGKTTLFRLILGDLAPTAGEVSVAQGMRVTAVAQEAPGGPERVRDVVLAADTERAGLLAELDGDADPMRVGEIHARLEEIGAHGAEARAARILSGLGFDETAQQAPCSSFSGGWRMRIALAAALFSEPDLLLLDEPTNYLDIEGTMWLEQFLARYPRTFLLISHERGLMNKAVDHILHVAGGDLTLYAGGYDRFARTRAERLRHEAAEAKRIDAQRAHMQAFVDRFRAKATKARQAQSRLKALAKLADVPPPPSADAVPDIRFDAKEVPAPPLLMLEDASAGYVAGKAVLSGITLRLDPDDRIALLGRNGNGKSTLAKLIAGRLDLFGGRRTAAAKMRVGYFAQHQADELDMGASPIDHLARKMPGAEPKAVRAVLGRWGFPGERAETAVAKLSGGEKARLLLALLAAEKPNLLILDEPTNHLDMETRGALVTALNDFEGAVILVSHDPDLVESVADRLLLVDKGRVQRFDGDLDDYRALVLREAGSDGGQAPKPADAARATKKDDRKAAAQLREQLKPLRQKVQAAEKEMERLASTIAGYEADLADTALHAQRPQEAARIAKARADAMTALAAAEEAWLAASEALESAQAEAGS</sequence>
<dbReference type="PROSITE" id="PS00211">
    <property type="entry name" value="ABC_TRANSPORTER_1"/>
    <property type="match status" value="2"/>
</dbReference>
<name>A0A9J6PCX7_9PROT</name>
<feature type="domain" description="ABC transporter" evidence="5">
    <location>
        <begin position="311"/>
        <end position="526"/>
    </location>
</feature>
<dbReference type="SMART" id="SM00382">
    <property type="entry name" value="AAA"/>
    <property type="match status" value="2"/>
</dbReference>
<feature type="domain" description="ABC transporter" evidence="5">
    <location>
        <begin position="2"/>
        <end position="243"/>
    </location>
</feature>
<dbReference type="GO" id="GO:0005524">
    <property type="term" value="F:ATP binding"/>
    <property type="evidence" value="ECO:0007669"/>
    <property type="project" value="UniProtKB-KW"/>
</dbReference>
<dbReference type="RefSeq" id="WP_269331593.1">
    <property type="nucleotide sequence ID" value="NZ_JAMZFT010000001.1"/>
</dbReference>
<dbReference type="Pfam" id="PF00005">
    <property type="entry name" value="ABC_tran"/>
    <property type="match status" value="2"/>
</dbReference>
<keyword evidence="7" id="KW-1185">Reference proteome</keyword>
<dbReference type="InterPro" id="IPR050611">
    <property type="entry name" value="ABCF"/>
</dbReference>
<organism evidence="6 7">
    <name type="scientific">Futiania mangrovi</name>
    <dbReference type="NCBI Taxonomy" id="2959716"/>
    <lineage>
        <taxon>Bacteria</taxon>
        <taxon>Pseudomonadati</taxon>
        <taxon>Pseudomonadota</taxon>
        <taxon>Alphaproteobacteria</taxon>
        <taxon>Futianiales</taxon>
        <taxon>Futianiaceae</taxon>
        <taxon>Futiania</taxon>
    </lineage>
</organism>
<evidence type="ECO:0000259" key="5">
    <source>
        <dbReference type="PROSITE" id="PS50893"/>
    </source>
</evidence>
<feature type="coiled-coil region" evidence="4">
    <location>
        <begin position="533"/>
        <end position="581"/>
    </location>
</feature>
<evidence type="ECO:0000256" key="2">
    <source>
        <dbReference type="ARBA" id="ARBA00022741"/>
    </source>
</evidence>
<dbReference type="InterPro" id="IPR017871">
    <property type="entry name" value="ABC_transporter-like_CS"/>
</dbReference>
<dbReference type="SUPFAM" id="SSF52540">
    <property type="entry name" value="P-loop containing nucleoside triphosphate hydrolases"/>
    <property type="match status" value="2"/>
</dbReference>
<reference evidence="6" key="1">
    <citation type="submission" date="2022-06" db="EMBL/GenBank/DDBJ databases">
        <title>Isolation and Genomics of Futiania mangrovii gen. nov., sp. nov., a Rare and Metabolically-versatile member in the Class Alphaproteobacteria.</title>
        <authorList>
            <person name="Liu L."/>
            <person name="Huang W.-C."/>
            <person name="Pan J."/>
            <person name="Li J."/>
            <person name="Huang Y."/>
            <person name="Du H."/>
            <person name="Liu Y."/>
            <person name="Li M."/>
        </authorList>
    </citation>
    <scope>NUCLEOTIDE SEQUENCE</scope>
    <source>
        <strain evidence="6">FT118</strain>
    </source>
</reference>
<dbReference type="InterPro" id="IPR003439">
    <property type="entry name" value="ABC_transporter-like_ATP-bd"/>
</dbReference>
<keyword evidence="3 6" id="KW-0067">ATP-binding</keyword>
<dbReference type="CDD" id="cd03221">
    <property type="entry name" value="ABCF_EF-3"/>
    <property type="match status" value="2"/>
</dbReference>
<dbReference type="PANTHER" id="PTHR19211">
    <property type="entry name" value="ATP-BINDING TRANSPORT PROTEIN-RELATED"/>
    <property type="match status" value="1"/>
</dbReference>
<dbReference type="AlphaFoldDB" id="A0A9J6PCX7"/>
<dbReference type="EMBL" id="JAMZFT010000001">
    <property type="protein sequence ID" value="MCP1335656.1"/>
    <property type="molecule type" value="Genomic_DNA"/>
</dbReference>
<keyword evidence="1" id="KW-0677">Repeat</keyword>
<dbReference type="PANTHER" id="PTHR19211:SF14">
    <property type="entry name" value="ATP-BINDING CASSETTE SUB-FAMILY F MEMBER 1"/>
    <property type="match status" value="1"/>
</dbReference>
<dbReference type="InterPro" id="IPR027417">
    <property type="entry name" value="P-loop_NTPase"/>
</dbReference>
<comment type="caution">
    <text evidence="6">The sequence shown here is derived from an EMBL/GenBank/DDBJ whole genome shotgun (WGS) entry which is preliminary data.</text>
</comment>
<dbReference type="InterPro" id="IPR003593">
    <property type="entry name" value="AAA+_ATPase"/>
</dbReference>